<feature type="region of interest" description="Disordered" evidence="1">
    <location>
        <begin position="166"/>
        <end position="194"/>
    </location>
</feature>
<organism evidence="3 4">
    <name type="scientific">Crucibulum laeve</name>
    <dbReference type="NCBI Taxonomy" id="68775"/>
    <lineage>
        <taxon>Eukaryota</taxon>
        <taxon>Fungi</taxon>
        <taxon>Dikarya</taxon>
        <taxon>Basidiomycota</taxon>
        <taxon>Agaricomycotina</taxon>
        <taxon>Agaricomycetes</taxon>
        <taxon>Agaricomycetidae</taxon>
        <taxon>Agaricales</taxon>
        <taxon>Agaricineae</taxon>
        <taxon>Nidulariaceae</taxon>
        <taxon>Crucibulum</taxon>
    </lineage>
</organism>
<reference evidence="3 4" key="1">
    <citation type="journal article" date="2019" name="Nat. Ecol. Evol.">
        <title>Megaphylogeny resolves global patterns of mushroom evolution.</title>
        <authorList>
            <person name="Varga T."/>
            <person name="Krizsan K."/>
            <person name="Foldi C."/>
            <person name="Dima B."/>
            <person name="Sanchez-Garcia M."/>
            <person name="Sanchez-Ramirez S."/>
            <person name="Szollosi G.J."/>
            <person name="Szarkandi J.G."/>
            <person name="Papp V."/>
            <person name="Albert L."/>
            <person name="Andreopoulos W."/>
            <person name="Angelini C."/>
            <person name="Antonin V."/>
            <person name="Barry K.W."/>
            <person name="Bougher N.L."/>
            <person name="Buchanan P."/>
            <person name="Buyck B."/>
            <person name="Bense V."/>
            <person name="Catcheside P."/>
            <person name="Chovatia M."/>
            <person name="Cooper J."/>
            <person name="Damon W."/>
            <person name="Desjardin D."/>
            <person name="Finy P."/>
            <person name="Geml J."/>
            <person name="Haridas S."/>
            <person name="Hughes K."/>
            <person name="Justo A."/>
            <person name="Karasinski D."/>
            <person name="Kautmanova I."/>
            <person name="Kiss B."/>
            <person name="Kocsube S."/>
            <person name="Kotiranta H."/>
            <person name="LaButti K.M."/>
            <person name="Lechner B.E."/>
            <person name="Liimatainen K."/>
            <person name="Lipzen A."/>
            <person name="Lukacs Z."/>
            <person name="Mihaltcheva S."/>
            <person name="Morgado L.N."/>
            <person name="Niskanen T."/>
            <person name="Noordeloos M.E."/>
            <person name="Ohm R.A."/>
            <person name="Ortiz-Santana B."/>
            <person name="Ovrebo C."/>
            <person name="Racz N."/>
            <person name="Riley R."/>
            <person name="Savchenko A."/>
            <person name="Shiryaev A."/>
            <person name="Soop K."/>
            <person name="Spirin V."/>
            <person name="Szebenyi C."/>
            <person name="Tomsovsky M."/>
            <person name="Tulloss R.E."/>
            <person name="Uehling J."/>
            <person name="Grigoriev I.V."/>
            <person name="Vagvolgyi C."/>
            <person name="Papp T."/>
            <person name="Martin F.M."/>
            <person name="Miettinen O."/>
            <person name="Hibbett D.S."/>
            <person name="Nagy L.G."/>
        </authorList>
    </citation>
    <scope>NUCLEOTIDE SEQUENCE [LARGE SCALE GENOMIC DNA]</scope>
    <source>
        <strain evidence="3 4">CBS 166.37</strain>
    </source>
</reference>
<evidence type="ECO:0000256" key="2">
    <source>
        <dbReference type="SAM" id="Phobius"/>
    </source>
</evidence>
<evidence type="ECO:0000313" key="3">
    <source>
        <dbReference type="EMBL" id="TFK32764.1"/>
    </source>
</evidence>
<feature type="region of interest" description="Disordered" evidence="1">
    <location>
        <begin position="243"/>
        <end position="295"/>
    </location>
</feature>
<gene>
    <name evidence="3" type="ORF">BDQ12DRAFT_670823</name>
</gene>
<evidence type="ECO:0000313" key="4">
    <source>
        <dbReference type="Proteomes" id="UP000308652"/>
    </source>
</evidence>
<dbReference type="EMBL" id="ML213664">
    <property type="protein sequence ID" value="TFK32764.1"/>
    <property type="molecule type" value="Genomic_DNA"/>
</dbReference>
<evidence type="ECO:0000256" key="1">
    <source>
        <dbReference type="SAM" id="MobiDB-lite"/>
    </source>
</evidence>
<keyword evidence="2" id="KW-0472">Membrane</keyword>
<protein>
    <submittedName>
        <fullName evidence="3">Uncharacterized protein</fullName>
    </submittedName>
</protein>
<accession>A0A5C3LI41</accession>
<keyword evidence="2" id="KW-0812">Transmembrane</keyword>
<keyword evidence="4" id="KW-1185">Reference proteome</keyword>
<dbReference type="Proteomes" id="UP000308652">
    <property type="component" value="Unassembled WGS sequence"/>
</dbReference>
<dbReference type="AlphaFoldDB" id="A0A5C3LI41"/>
<feature type="region of interest" description="Disordered" evidence="1">
    <location>
        <begin position="367"/>
        <end position="388"/>
    </location>
</feature>
<name>A0A5C3LI41_9AGAR</name>
<feature type="transmembrane region" description="Helical" evidence="2">
    <location>
        <begin position="199"/>
        <end position="223"/>
    </location>
</feature>
<sequence>MWMMSHYNRTIVYFKLRKHSRNPMQLMRVASRQLLKGLPLSELFLTIQELSGNSQHPTPHIEMSAHTAAPTGVPHQVVADSPSVNVITQMVSAVDAGSSGAISESDFTFSGAGSPTVPLGPRDGFAVSAIQAPAVPFSVSAAVSSAHSPTNTLVSNEGFGISGASPPTNSLSGFPPNSSFSISPATTSTHGSTNKHKGISVGLVAGVVVAVTLFILPTIIYFIRKWVLMNTQRQIGEKSLTITPLSLPHPSDVDPSPLPTSKQSHQRRRSETIRQPESVHAPPDSSQMDKGQDEGEERVIMDAAQMEANSSAAAEIDRRGIMFTDAHTNLIPRPAVNAEMQIADLQQQVQMIQGVLHLLTVGRDDAGHSLASSVSEPPPEYASQSGSA</sequence>
<feature type="compositionally biased region" description="Polar residues" evidence="1">
    <location>
        <begin position="166"/>
        <end position="192"/>
    </location>
</feature>
<proteinExistence type="predicted"/>
<keyword evidence="2" id="KW-1133">Transmembrane helix</keyword>